<keyword evidence="1" id="KW-1015">Disulfide bond</keyword>
<dbReference type="AlphaFoldDB" id="A0A1I7XEC8"/>
<dbReference type="Proteomes" id="UP000095283">
    <property type="component" value="Unplaced"/>
</dbReference>
<evidence type="ECO:0000256" key="2">
    <source>
        <dbReference type="ARBA" id="ARBA00023292"/>
    </source>
</evidence>
<accession>A0A1I7XEC8</accession>
<dbReference type="WBParaSite" id="Hba_15819">
    <property type="protein sequence ID" value="Hba_15819"/>
    <property type="gene ID" value="Hba_15819"/>
</dbReference>
<evidence type="ECO:0000313" key="5">
    <source>
        <dbReference type="WBParaSite" id="Hba_15819"/>
    </source>
</evidence>
<dbReference type="PROSITE" id="PS51117">
    <property type="entry name" value="LAMININ_NTER"/>
    <property type="match status" value="1"/>
</dbReference>
<keyword evidence="2" id="KW-0424">Laminin EGF-like domain</keyword>
<name>A0A1I7XEC8_HETBA</name>
<evidence type="ECO:0000259" key="3">
    <source>
        <dbReference type="PROSITE" id="PS51117"/>
    </source>
</evidence>
<organism evidence="4 5">
    <name type="scientific">Heterorhabditis bacteriophora</name>
    <name type="common">Entomopathogenic nematode worm</name>
    <dbReference type="NCBI Taxonomy" id="37862"/>
    <lineage>
        <taxon>Eukaryota</taxon>
        <taxon>Metazoa</taxon>
        <taxon>Ecdysozoa</taxon>
        <taxon>Nematoda</taxon>
        <taxon>Chromadorea</taxon>
        <taxon>Rhabditida</taxon>
        <taxon>Rhabditina</taxon>
        <taxon>Rhabditomorpha</taxon>
        <taxon>Strongyloidea</taxon>
        <taxon>Heterorhabditidae</taxon>
        <taxon>Heterorhabditis</taxon>
    </lineage>
</organism>
<dbReference type="InterPro" id="IPR008211">
    <property type="entry name" value="Laminin_N"/>
</dbReference>
<sequence length="81" mass="9049">MREPDHDPCYEPTGRPVRCVPEFINAAFGKPVIATDTCGLNGATNIKKLATDFVLYLIKTFIRMCNKYKGFSAGESLTYKI</sequence>
<protein>
    <submittedName>
        <fullName evidence="5">Laminin N-terminal domain-containing protein</fullName>
    </submittedName>
</protein>
<feature type="domain" description="Laminin N-terminal" evidence="3">
    <location>
        <begin position="15"/>
        <end position="81"/>
    </location>
</feature>
<evidence type="ECO:0000313" key="4">
    <source>
        <dbReference type="Proteomes" id="UP000095283"/>
    </source>
</evidence>
<evidence type="ECO:0000256" key="1">
    <source>
        <dbReference type="ARBA" id="ARBA00023157"/>
    </source>
</evidence>
<keyword evidence="4" id="KW-1185">Reference proteome</keyword>
<proteinExistence type="predicted"/>
<dbReference type="Gene3D" id="2.60.120.260">
    <property type="entry name" value="Galactose-binding domain-like"/>
    <property type="match status" value="1"/>
</dbReference>
<reference evidence="5" key="1">
    <citation type="submission" date="2016-11" db="UniProtKB">
        <authorList>
            <consortium name="WormBaseParasite"/>
        </authorList>
    </citation>
    <scope>IDENTIFICATION</scope>
</reference>